<dbReference type="AlphaFoldDB" id="A0A432VVW0"/>
<keyword evidence="1" id="KW-0732">Signal</keyword>
<dbReference type="InterPro" id="IPR023614">
    <property type="entry name" value="Porin_dom_sf"/>
</dbReference>
<dbReference type="InterPro" id="IPR025388">
    <property type="entry name" value="Alginate_export_dom"/>
</dbReference>
<accession>A0A432VVW0</accession>
<feature type="domain" description="Alginate export" evidence="2">
    <location>
        <begin position="61"/>
        <end position="299"/>
    </location>
</feature>
<name>A0A432VVW0_9GAMM</name>
<proteinExistence type="predicted"/>
<organism evidence="3 4">
    <name type="scientific">Aliidiomarina haloalkalitolerans</name>
    <dbReference type="NCBI Taxonomy" id="859059"/>
    <lineage>
        <taxon>Bacteria</taxon>
        <taxon>Pseudomonadati</taxon>
        <taxon>Pseudomonadota</taxon>
        <taxon>Gammaproteobacteria</taxon>
        <taxon>Alteromonadales</taxon>
        <taxon>Idiomarinaceae</taxon>
        <taxon>Aliidiomarina</taxon>
    </lineage>
</organism>
<protein>
    <recommendedName>
        <fullName evidence="2">Alginate export domain-containing protein</fullName>
    </recommendedName>
</protein>
<feature type="chain" id="PRO_5019103806" description="Alginate export domain-containing protein" evidence="1">
    <location>
        <begin position="34"/>
        <end position="411"/>
    </location>
</feature>
<keyword evidence="4" id="KW-1185">Reference proteome</keyword>
<evidence type="ECO:0000313" key="4">
    <source>
        <dbReference type="Proteomes" id="UP000288212"/>
    </source>
</evidence>
<dbReference type="RefSeq" id="WP_126791910.1">
    <property type="nucleotide sequence ID" value="NZ_PIPI01000002.1"/>
</dbReference>
<dbReference type="Pfam" id="PF13372">
    <property type="entry name" value="Alginate_exp"/>
    <property type="match status" value="1"/>
</dbReference>
<sequence length="411" mass="46109">MASKRTQVLGIVKLTVVAVAVASAMAFIPSSLAAESNLDDEIKLSLRYRLEHVEQDNPLQDALASTLRTRITALKAISTRWSAHAEVDYVEVLGGDTYNSTVNGRTHYSTVADPRGTDINQAFVQYRHEDYGTVVSGGRFRMNHLNQRFLGGVGWRQNEQTFDGLRLQQKIGSDMTLDVAAVHNVNRVFGPKGPQATQRGDLYTAVLSWTVADGHTLSAFTYDFDFRDWQAQNSRTVGMDYRTSLPIAEQAPLVLHAVFARQEDAHANPNEYRHHYHRLSAAWKYQNLGLELGQERLAGNGTTAFQTPLATLHAFQGFTDLFLVTPVDGVRDHFVKFSHPAGKTQLSVGYHYFKADHNSRKYGEEWNLTASRNFAYGIGAQFKLADFRALNRTQNFAVDTTKAWLMLTYNL</sequence>
<evidence type="ECO:0000256" key="1">
    <source>
        <dbReference type="SAM" id="SignalP"/>
    </source>
</evidence>
<comment type="caution">
    <text evidence="3">The sequence shown here is derived from an EMBL/GenBank/DDBJ whole genome shotgun (WGS) entry which is preliminary data.</text>
</comment>
<dbReference type="Proteomes" id="UP000288212">
    <property type="component" value="Unassembled WGS sequence"/>
</dbReference>
<feature type="signal peptide" evidence="1">
    <location>
        <begin position="1"/>
        <end position="33"/>
    </location>
</feature>
<dbReference type="OrthoDB" id="9767539at2"/>
<reference evidence="3 4" key="1">
    <citation type="journal article" date="2011" name="Front. Microbiol.">
        <title>Genomic signatures of strain selection and enhancement in Bacillus atrophaeus var. globigii, a historical biowarfare simulant.</title>
        <authorList>
            <person name="Gibbons H.S."/>
            <person name="Broomall S.M."/>
            <person name="McNew L.A."/>
            <person name="Daligault H."/>
            <person name="Chapman C."/>
            <person name="Bruce D."/>
            <person name="Karavis M."/>
            <person name="Krepps M."/>
            <person name="McGregor P.A."/>
            <person name="Hong C."/>
            <person name="Park K.H."/>
            <person name="Akmal A."/>
            <person name="Feldman A."/>
            <person name="Lin J.S."/>
            <person name="Chang W.E."/>
            <person name="Higgs B.W."/>
            <person name="Demirev P."/>
            <person name="Lindquist J."/>
            <person name="Liem A."/>
            <person name="Fochler E."/>
            <person name="Read T.D."/>
            <person name="Tapia R."/>
            <person name="Johnson S."/>
            <person name="Bishop-Lilly K.A."/>
            <person name="Detter C."/>
            <person name="Han C."/>
            <person name="Sozhamannan S."/>
            <person name="Rosenzweig C.N."/>
            <person name="Skowronski E.W."/>
        </authorList>
    </citation>
    <scope>NUCLEOTIDE SEQUENCE [LARGE SCALE GENOMIC DNA]</scope>
    <source>
        <strain evidence="3 4">AK5</strain>
    </source>
</reference>
<dbReference type="EMBL" id="PIPI01000002">
    <property type="protein sequence ID" value="RUO20727.1"/>
    <property type="molecule type" value="Genomic_DNA"/>
</dbReference>
<dbReference type="Gene3D" id="2.40.160.10">
    <property type="entry name" value="Porin"/>
    <property type="match status" value="1"/>
</dbReference>
<evidence type="ECO:0000259" key="2">
    <source>
        <dbReference type="Pfam" id="PF13372"/>
    </source>
</evidence>
<evidence type="ECO:0000313" key="3">
    <source>
        <dbReference type="EMBL" id="RUO20727.1"/>
    </source>
</evidence>
<gene>
    <name evidence="3" type="ORF">CWE06_05335</name>
</gene>